<dbReference type="PANTHER" id="PTHR38776:SF1">
    <property type="entry name" value="MLTA-INTERACTING PROTEIN-RELATED"/>
    <property type="match status" value="1"/>
</dbReference>
<accession>A0A545TZ79</accession>
<proteinExistence type="inferred from homology"/>
<protein>
    <submittedName>
        <fullName evidence="7">MipA/OmpV family protein</fullName>
    </submittedName>
</protein>
<evidence type="ECO:0000256" key="4">
    <source>
        <dbReference type="ARBA" id="ARBA00023136"/>
    </source>
</evidence>
<dbReference type="GO" id="GO:0009279">
    <property type="term" value="C:cell outer membrane"/>
    <property type="evidence" value="ECO:0007669"/>
    <property type="project" value="UniProtKB-SubCell"/>
</dbReference>
<keyword evidence="5" id="KW-0998">Cell outer membrane</keyword>
<comment type="subcellular location">
    <subcellularLocation>
        <location evidence="1">Cell outer membrane</location>
    </subcellularLocation>
</comment>
<evidence type="ECO:0000256" key="3">
    <source>
        <dbReference type="ARBA" id="ARBA00022729"/>
    </source>
</evidence>
<dbReference type="OrthoDB" id="5827747at2"/>
<dbReference type="AlphaFoldDB" id="A0A545TZ79"/>
<evidence type="ECO:0000256" key="5">
    <source>
        <dbReference type="ARBA" id="ARBA00023237"/>
    </source>
</evidence>
<reference evidence="7 8" key="1">
    <citation type="submission" date="2019-06" db="EMBL/GenBank/DDBJ databases">
        <title>Whole genome sequence for Cellvibrionaceae sp. R142.</title>
        <authorList>
            <person name="Wang G."/>
        </authorList>
    </citation>
    <scope>NUCLEOTIDE SEQUENCE [LARGE SCALE GENOMIC DNA]</scope>
    <source>
        <strain evidence="7 8">R142</strain>
    </source>
</reference>
<gene>
    <name evidence="7" type="ORF">FKG94_07085</name>
</gene>
<evidence type="ECO:0000256" key="1">
    <source>
        <dbReference type="ARBA" id="ARBA00004442"/>
    </source>
</evidence>
<evidence type="ECO:0000313" key="7">
    <source>
        <dbReference type="EMBL" id="TQV82497.1"/>
    </source>
</evidence>
<organism evidence="7 8">
    <name type="scientific">Exilibacterium tricleocarpae</name>
    <dbReference type="NCBI Taxonomy" id="2591008"/>
    <lineage>
        <taxon>Bacteria</taxon>
        <taxon>Pseudomonadati</taxon>
        <taxon>Pseudomonadota</taxon>
        <taxon>Gammaproteobacteria</taxon>
        <taxon>Cellvibrionales</taxon>
        <taxon>Cellvibrionaceae</taxon>
        <taxon>Exilibacterium</taxon>
    </lineage>
</organism>
<dbReference type="RefSeq" id="WP_142903513.1">
    <property type="nucleotide sequence ID" value="NZ_ML660090.1"/>
</dbReference>
<name>A0A545TZ79_9GAMM</name>
<feature type="signal peptide" evidence="6">
    <location>
        <begin position="1"/>
        <end position="20"/>
    </location>
</feature>
<keyword evidence="3 6" id="KW-0732">Signal</keyword>
<dbReference type="EMBL" id="VHSG01000007">
    <property type="protein sequence ID" value="TQV82497.1"/>
    <property type="molecule type" value="Genomic_DNA"/>
</dbReference>
<dbReference type="InterPro" id="IPR010583">
    <property type="entry name" value="MipA"/>
</dbReference>
<dbReference type="Pfam" id="PF06629">
    <property type="entry name" value="MipA"/>
    <property type="match status" value="1"/>
</dbReference>
<keyword evidence="8" id="KW-1185">Reference proteome</keyword>
<dbReference type="Proteomes" id="UP000319732">
    <property type="component" value="Unassembled WGS sequence"/>
</dbReference>
<comment type="similarity">
    <text evidence="2">Belongs to the MipA/OmpV family.</text>
</comment>
<comment type="caution">
    <text evidence="7">The sequence shown here is derived from an EMBL/GenBank/DDBJ whole genome shotgun (WGS) entry which is preliminary data.</text>
</comment>
<evidence type="ECO:0000256" key="2">
    <source>
        <dbReference type="ARBA" id="ARBA00005722"/>
    </source>
</evidence>
<dbReference type="PANTHER" id="PTHR38776">
    <property type="entry name" value="MLTA-INTERACTING PROTEIN-RELATED"/>
    <property type="match status" value="1"/>
</dbReference>
<feature type="chain" id="PRO_5022065016" evidence="6">
    <location>
        <begin position="21"/>
        <end position="267"/>
    </location>
</feature>
<evidence type="ECO:0000313" key="8">
    <source>
        <dbReference type="Proteomes" id="UP000319732"/>
    </source>
</evidence>
<keyword evidence="4" id="KW-0472">Membrane</keyword>
<sequence length="267" mass="29012">MRFSVSYILATLILSQPVLADPLLPLPSIPSIAQADGWAFAFGAAVEYEALYDGADDYDVEAEPALLVQWRDGHQMWFLEGAELGWRALRGQHWLVQAGLRLEGGRDEDDADALRGLGDTDDELTAMFEVRRGFGANWNNWLGARVMAGDGDIGTLGVLAGGHYFGANAVGTGLELIAFTTFGSAAFFERDFGISAAQSEASGLAPTRFSGGYRSFGASLVGRWFPAERWQLSAELGYEKYNSDIADSPIALRDYETEVGLTVVYLF</sequence>
<evidence type="ECO:0000256" key="6">
    <source>
        <dbReference type="SAM" id="SignalP"/>
    </source>
</evidence>